<proteinExistence type="predicted"/>
<keyword evidence="1" id="KW-0472">Membrane</keyword>
<keyword evidence="3" id="KW-1185">Reference proteome</keyword>
<evidence type="ECO:0000313" key="2">
    <source>
        <dbReference type="EMBL" id="NSX54863.1"/>
    </source>
</evidence>
<dbReference type="InterPro" id="IPR021529">
    <property type="entry name" value="DUF2798"/>
</dbReference>
<keyword evidence="1" id="KW-1133">Transmembrane helix</keyword>
<dbReference type="Pfam" id="PF11391">
    <property type="entry name" value="DUF2798"/>
    <property type="match status" value="1"/>
</dbReference>
<comment type="caution">
    <text evidence="2">The sequence shown here is derived from an EMBL/GenBank/DDBJ whole genome shotgun (WGS) entry which is preliminary data.</text>
</comment>
<protein>
    <submittedName>
        <fullName evidence="2">DUF2798 domain-containing protein</fullName>
    </submittedName>
</protein>
<sequence length="49" mass="5388">MIPERYAHIAFSFVVSGMMSFIVSAVVTFRNIGAAEGFVAIWFSGWISS</sequence>
<evidence type="ECO:0000256" key="1">
    <source>
        <dbReference type="SAM" id="Phobius"/>
    </source>
</evidence>
<evidence type="ECO:0000313" key="3">
    <source>
        <dbReference type="Proteomes" id="UP000777935"/>
    </source>
</evidence>
<gene>
    <name evidence="2" type="ORF">HRQ87_08630</name>
</gene>
<organism evidence="2 3">
    <name type="scientific">Parasulfitobacter algicola</name>
    <dbReference type="NCBI Taxonomy" id="2614809"/>
    <lineage>
        <taxon>Bacteria</taxon>
        <taxon>Pseudomonadati</taxon>
        <taxon>Pseudomonadota</taxon>
        <taxon>Alphaproteobacteria</taxon>
        <taxon>Rhodobacterales</taxon>
        <taxon>Roseobacteraceae</taxon>
        <taxon>Parasulfitobacter</taxon>
    </lineage>
</organism>
<name>A0ABX2IXF8_9RHOB</name>
<feature type="transmembrane region" description="Helical" evidence="1">
    <location>
        <begin position="6"/>
        <end position="29"/>
    </location>
</feature>
<keyword evidence="1" id="KW-0812">Transmembrane</keyword>
<dbReference type="Proteomes" id="UP000777935">
    <property type="component" value="Unassembled WGS sequence"/>
</dbReference>
<dbReference type="EMBL" id="JABUFE010000004">
    <property type="protein sequence ID" value="NSX54863.1"/>
    <property type="molecule type" value="Genomic_DNA"/>
</dbReference>
<reference evidence="2 3" key="1">
    <citation type="submission" date="2020-06" db="EMBL/GenBank/DDBJ databases">
        <title>Sulfitobacter algicola sp. nov., isolated from green algae.</title>
        <authorList>
            <person name="Wang C."/>
        </authorList>
    </citation>
    <scope>NUCLEOTIDE SEQUENCE [LARGE SCALE GENOMIC DNA]</scope>
    <source>
        <strain evidence="2 3">1151</strain>
    </source>
</reference>
<accession>A0ABX2IXF8</accession>